<comment type="caution">
    <text evidence="4">The sequence shown here is derived from an EMBL/GenBank/DDBJ whole genome shotgun (WGS) entry which is preliminary data.</text>
</comment>
<feature type="domain" description="MurNAc-LAA" evidence="3">
    <location>
        <begin position="118"/>
        <end position="231"/>
    </location>
</feature>
<dbReference type="CDD" id="cd02696">
    <property type="entry name" value="MurNAc-LAA"/>
    <property type="match status" value="1"/>
</dbReference>
<reference evidence="4" key="1">
    <citation type="journal article" date="2018" name="Environ. Microbiol.">
        <title>Sporulation capability and amylosome conservation among diverse human colonic and rumen isolates of the keystone starch-degrader Ruminococcus bromii.</title>
        <authorList>
            <person name="Mukhopadhya I."/>
            <person name="Morais S."/>
            <person name="Laverde-Gomez J."/>
            <person name="Sheridan P.O."/>
            <person name="Walker A.W."/>
            <person name="Kelly W."/>
            <person name="Klieve A.V."/>
            <person name="Ouwerkerk D."/>
            <person name="Duncan S.H."/>
            <person name="Louis P."/>
            <person name="Koropatkin N."/>
            <person name="Cockburn D."/>
            <person name="Kibler R."/>
            <person name="Cooper P.J."/>
            <person name="Sandoval C."/>
            <person name="Crost E."/>
            <person name="Juge N."/>
            <person name="Bayer E.A."/>
            <person name="Flint H.J."/>
        </authorList>
    </citation>
    <scope>NUCLEOTIDE SEQUENCE [LARGE SCALE GENOMIC DNA]</scope>
    <source>
        <strain evidence="4">ATCC 27255</strain>
    </source>
</reference>
<evidence type="ECO:0000256" key="2">
    <source>
        <dbReference type="SAM" id="Phobius"/>
    </source>
</evidence>
<dbReference type="GO" id="GO:0008745">
    <property type="term" value="F:N-acetylmuramoyl-L-alanine amidase activity"/>
    <property type="evidence" value="ECO:0007669"/>
    <property type="project" value="UniProtKB-EC"/>
</dbReference>
<dbReference type="PANTHER" id="PTHR30404">
    <property type="entry name" value="N-ACETYLMURAMOYL-L-ALANINE AMIDASE"/>
    <property type="match status" value="1"/>
</dbReference>
<keyword evidence="2" id="KW-1133">Transmembrane helix</keyword>
<dbReference type="AlphaFoldDB" id="A0A2N0UZR2"/>
<gene>
    <name evidence="4" type="primary">amiC</name>
    <name evidence="4" type="ORF">RBATCC27255_00387</name>
</gene>
<dbReference type="InterPro" id="IPR050695">
    <property type="entry name" value="N-acetylmuramoyl_amidase_3"/>
</dbReference>
<dbReference type="PANTHER" id="PTHR30404:SF0">
    <property type="entry name" value="N-ACETYLMURAMOYL-L-ALANINE AMIDASE AMIC"/>
    <property type="match status" value="1"/>
</dbReference>
<dbReference type="Proteomes" id="UP000233425">
    <property type="component" value="Unassembled WGS sequence"/>
</dbReference>
<name>A0A2N0UZR2_9FIRM</name>
<proteinExistence type="predicted"/>
<protein>
    <submittedName>
        <fullName evidence="4">N-acetylmuramoyl-L-alanine amidase AmiC</fullName>
        <ecNumber evidence="4">3.5.1.28</ecNumber>
    </submittedName>
</protein>
<dbReference type="Gene3D" id="3.40.630.40">
    <property type="entry name" value="Zn-dependent exopeptidases"/>
    <property type="match status" value="1"/>
</dbReference>
<dbReference type="SUPFAM" id="SSF53187">
    <property type="entry name" value="Zn-dependent exopeptidases"/>
    <property type="match status" value="1"/>
</dbReference>
<keyword evidence="5" id="KW-1185">Reference proteome</keyword>
<dbReference type="SMART" id="SM00646">
    <property type="entry name" value="Ami_3"/>
    <property type="match status" value="1"/>
</dbReference>
<dbReference type="Pfam" id="PF01520">
    <property type="entry name" value="Amidase_3"/>
    <property type="match status" value="1"/>
</dbReference>
<keyword evidence="2" id="KW-0812">Transmembrane</keyword>
<sequence length="236" mass="26418">MNKKIPTFYALCFILFAIFCIIMVSVFFRLNPTKSVITENKTEPIIVIDAGHGGEDGGAVSESGVLEKDINLSIANNSADLLKIFGYKVVQTRTDDVSLDNGEDSVHSRKVADLKKRLEIFNSDKNNIVISIHQNKFSQSKYYGTQIFYSPNNSQSQNLAECIRNSVKKCLQPDNERQCKKADGSIYLLKKAENPSVIVECGFISNPDELAKLQSDEYQKEMATAIITGFLDYTHQ</sequence>
<dbReference type="GO" id="GO:0030288">
    <property type="term" value="C:outer membrane-bounded periplasmic space"/>
    <property type="evidence" value="ECO:0007669"/>
    <property type="project" value="TreeGrafter"/>
</dbReference>
<dbReference type="EC" id="3.5.1.28" evidence="4"/>
<dbReference type="EMBL" id="NNSR01000026">
    <property type="protein sequence ID" value="PKD32438.1"/>
    <property type="molecule type" value="Genomic_DNA"/>
</dbReference>
<feature type="transmembrane region" description="Helical" evidence="2">
    <location>
        <begin position="7"/>
        <end position="28"/>
    </location>
</feature>
<keyword evidence="1 4" id="KW-0378">Hydrolase</keyword>
<dbReference type="InterPro" id="IPR002508">
    <property type="entry name" value="MurNAc-LAA_cat"/>
</dbReference>
<evidence type="ECO:0000259" key="3">
    <source>
        <dbReference type="SMART" id="SM00646"/>
    </source>
</evidence>
<organism evidence="4 5">
    <name type="scientific">Ruminococcus bromii</name>
    <dbReference type="NCBI Taxonomy" id="40518"/>
    <lineage>
        <taxon>Bacteria</taxon>
        <taxon>Bacillati</taxon>
        <taxon>Bacillota</taxon>
        <taxon>Clostridia</taxon>
        <taxon>Eubacteriales</taxon>
        <taxon>Oscillospiraceae</taxon>
        <taxon>Ruminococcus</taxon>
    </lineage>
</organism>
<keyword evidence="2" id="KW-0472">Membrane</keyword>
<evidence type="ECO:0000313" key="5">
    <source>
        <dbReference type="Proteomes" id="UP000233425"/>
    </source>
</evidence>
<evidence type="ECO:0000256" key="1">
    <source>
        <dbReference type="ARBA" id="ARBA00022801"/>
    </source>
</evidence>
<evidence type="ECO:0000313" key="4">
    <source>
        <dbReference type="EMBL" id="PKD32438.1"/>
    </source>
</evidence>
<accession>A0A2N0UZR2</accession>
<dbReference type="GO" id="GO:0009253">
    <property type="term" value="P:peptidoglycan catabolic process"/>
    <property type="evidence" value="ECO:0007669"/>
    <property type="project" value="InterPro"/>
</dbReference>
<dbReference type="RefSeq" id="WP_101028498.1">
    <property type="nucleotide sequence ID" value="NZ_CABMMZ010000026.1"/>
</dbReference>